<dbReference type="OrthoDB" id="291659at2"/>
<comment type="caution">
    <text evidence="2">The sequence shown here is derived from an EMBL/GenBank/DDBJ whole genome shotgun (WGS) entry which is preliminary data.</text>
</comment>
<accession>A0A5B1CCW6</accession>
<dbReference type="Pfam" id="PF19588">
    <property type="entry name" value="SxtJ"/>
    <property type="match status" value="1"/>
</dbReference>
<proteinExistence type="predicted"/>
<dbReference type="AlphaFoldDB" id="A0A5B1CCW6"/>
<gene>
    <name evidence="2" type="ORF">LF1_09250</name>
</gene>
<keyword evidence="3" id="KW-1185">Reference proteome</keyword>
<evidence type="ECO:0000256" key="1">
    <source>
        <dbReference type="SAM" id="Phobius"/>
    </source>
</evidence>
<feature type="transmembrane region" description="Helical" evidence="1">
    <location>
        <begin position="16"/>
        <end position="33"/>
    </location>
</feature>
<dbReference type="RefSeq" id="WP_084422856.1">
    <property type="nucleotide sequence ID" value="NZ_LWSK01000101.1"/>
</dbReference>
<feature type="transmembrane region" description="Helical" evidence="1">
    <location>
        <begin position="40"/>
        <end position="58"/>
    </location>
</feature>
<keyword evidence="1" id="KW-1133">Transmembrane helix</keyword>
<dbReference type="InterPro" id="IPR045781">
    <property type="entry name" value="SxtJ"/>
</dbReference>
<keyword evidence="1" id="KW-0812">Transmembrane</keyword>
<feature type="transmembrane region" description="Helical" evidence="1">
    <location>
        <begin position="78"/>
        <end position="103"/>
    </location>
</feature>
<name>A0A5B1CCW6_9BACT</name>
<evidence type="ECO:0000313" key="2">
    <source>
        <dbReference type="EMBL" id="KAA1258406.1"/>
    </source>
</evidence>
<keyword evidence="1" id="KW-0472">Membrane</keyword>
<organism evidence="2 3">
    <name type="scientific">Rubripirellula obstinata</name>
    <dbReference type="NCBI Taxonomy" id="406547"/>
    <lineage>
        <taxon>Bacteria</taxon>
        <taxon>Pseudomonadati</taxon>
        <taxon>Planctomycetota</taxon>
        <taxon>Planctomycetia</taxon>
        <taxon>Pirellulales</taxon>
        <taxon>Pirellulaceae</taxon>
        <taxon>Rubripirellula</taxon>
    </lineage>
</organism>
<dbReference type="EMBL" id="VRLW01000001">
    <property type="protein sequence ID" value="KAA1258406.1"/>
    <property type="molecule type" value="Genomic_DNA"/>
</dbReference>
<protein>
    <submittedName>
        <fullName evidence="2">Uncharacterized protein</fullName>
    </submittedName>
</protein>
<dbReference type="Proteomes" id="UP000322699">
    <property type="component" value="Unassembled WGS sequence"/>
</dbReference>
<sequence length="135" mass="15230">MTLLDTQSAPSASMRRWFGLSLMLVLMIFAYLLRQSATGLAIALSVTSVAIAVAYYLLPTTQPFVIRTWQRLTYPIAWLVSHVLLGGVFFAILLPMAIIARALGYDPLRLKHHGESSNWIARRDQDGPSRYFKQF</sequence>
<evidence type="ECO:0000313" key="3">
    <source>
        <dbReference type="Proteomes" id="UP000322699"/>
    </source>
</evidence>
<reference evidence="2 3" key="1">
    <citation type="submission" date="2019-08" db="EMBL/GenBank/DDBJ databases">
        <title>Deep-cultivation of Planctomycetes and their phenomic and genomic characterization uncovers novel biology.</title>
        <authorList>
            <person name="Wiegand S."/>
            <person name="Jogler M."/>
            <person name="Boedeker C."/>
            <person name="Pinto D."/>
            <person name="Vollmers J."/>
            <person name="Rivas-Marin E."/>
            <person name="Kohn T."/>
            <person name="Peeters S.H."/>
            <person name="Heuer A."/>
            <person name="Rast P."/>
            <person name="Oberbeckmann S."/>
            <person name="Bunk B."/>
            <person name="Jeske O."/>
            <person name="Meyerdierks A."/>
            <person name="Storesund J.E."/>
            <person name="Kallscheuer N."/>
            <person name="Luecker S."/>
            <person name="Lage O.M."/>
            <person name="Pohl T."/>
            <person name="Merkel B.J."/>
            <person name="Hornburger P."/>
            <person name="Mueller R.-W."/>
            <person name="Bruemmer F."/>
            <person name="Labrenz M."/>
            <person name="Spormann A.M."/>
            <person name="Op Den Camp H."/>
            <person name="Overmann J."/>
            <person name="Amann R."/>
            <person name="Jetten M.S.M."/>
            <person name="Mascher T."/>
            <person name="Medema M.H."/>
            <person name="Devos D.P."/>
            <person name="Kaster A.-K."/>
            <person name="Ovreas L."/>
            <person name="Rohde M."/>
            <person name="Galperin M.Y."/>
            <person name="Jogler C."/>
        </authorList>
    </citation>
    <scope>NUCLEOTIDE SEQUENCE [LARGE SCALE GENOMIC DNA]</scope>
    <source>
        <strain evidence="2 3">LF1</strain>
    </source>
</reference>